<keyword evidence="1" id="KW-0378">Hydrolase</keyword>
<dbReference type="GO" id="GO:0004519">
    <property type="term" value="F:endonuclease activity"/>
    <property type="evidence" value="ECO:0007669"/>
    <property type="project" value="UniProtKB-KW"/>
</dbReference>
<accession>A0AB34BHZ3</accession>
<name>A0AB34BHZ3_9BACE</name>
<dbReference type="InterPro" id="IPR036691">
    <property type="entry name" value="Endo/exonu/phosph_ase_sf"/>
</dbReference>
<feature type="non-terminal residue" evidence="1">
    <location>
        <position position="1"/>
    </location>
</feature>
<reference evidence="1 2" key="1">
    <citation type="journal article" date="2019" name="Nat. Med.">
        <title>A library of human gut bacterial isolates paired with longitudinal multiomics data enables mechanistic microbiome research.</title>
        <authorList>
            <person name="Poyet M."/>
            <person name="Groussin M."/>
            <person name="Gibbons S.M."/>
            <person name="Avila-Pacheco J."/>
            <person name="Jiang X."/>
            <person name="Kearney S.M."/>
            <person name="Perrotta A.R."/>
            <person name="Berdy B."/>
            <person name="Zhao S."/>
            <person name="Lieberman T.D."/>
            <person name="Swanson P.K."/>
            <person name="Smith M."/>
            <person name="Roesemann S."/>
            <person name="Alexander J.E."/>
            <person name="Rich S.A."/>
            <person name="Livny J."/>
            <person name="Vlamakis H."/>
            <person name="Clish C."/>
            <person name="Bullock K."/>
            <person name="Deik A."/>
            <person name="Scott J."/>
            <person name="Pierce K.A."/>
            <person name="Xavier R.J."/>
            <person name="Alm E.J."/>
        </authorList>
    </citation>
    <scope>NUCLEOTIDE SEQUENCE [LARGE SCALE GENOMIC DNA]</scope>
    <source>
        <strain evidence="1 2">BIOML-A2</strain>
    </source>
</reference>
<protein>
    <submittedName>
        <fullName evidence="1">Endonuclease</fullName>
    </submittedName>
</protein>
<sequence length="62" mass="7220">QKLDDAFTQSGKGLGISYNQNKFYFRIDNILISPNLKAYNCTVDRSIKASDHYPIWCYISKR</sequence>
<dbReference type="AlphaFoldDB" id="A0AB34BHZ3"/>
<dbReference type="Proteomes" id="UP000440198">
    <property type="component" value="Unassembled WGS sequence"/>
</dbReference>
<dbReference type="EMBL" id="VWAG01000248">
    <property type="protein sequence ID" value="KAA5246658.1"/>
    <property type="molecule type" value="Genomic_DNA"/>
</dbReference>
<keyword evidence="1" id="KW-0255">Endonuclease</keyword>
<proteinExistence type="predicted"/>
<evidence type="ECO:0000313" key="2">
    <source>
        <dbReference type="Proteomes" id="UP000440198"/>
    </source>
</evidence>
<organism evidence="1 2">
    <name type="scientific">Bacteroides finegoldii</name>
    <dbReference type="NCBI Taxonomy" id="338188"/>
    <lineage>
        <taxon>Bacteria</taxon>
        <taxon>Pseudomonadati</taxon>
        <taxon>Bacteroidota</taxon>
        <taxon>Bacteroidia</taxon>
        <taxon>Bacteroidales</taxon>
        <taxon>Bacteroidaceae</taxon>
        <taxon>Bacteroides</taxon>
    </lineage>
</organism>
<keyword evidence="1" id="KW-0540">Nuclease</keyword>
<dbReference type="SUPFAM" id="SSF56219">
    <property type="entry name" value="DNase I-like"/>
    <property type="match status" value="1"/>
</dbReference>
<dbReference type="Gene3D" id="3.60.10.10">
    <property type="entry name" value="Endonuclease/exonuclease/phosphatase"/>
    <property type="match status" value="1"/>
</dbReference>
<comment type="caution">
    <text evidence="1">The sequence shown here is derived from an EMBL/GenBank/DDBJ whole genome shotgun (WGS) entry which is preliminary data.</text>
</comment>
<keyword evidence="2" id="KW-1185">Reference proteome</keyword>
<evidence type="ECO:0000313" key="1">
    <source>
        <dbReference type="EMBL" id="KAA5246658.1"/>
    </source>
</evidence>
<gene>
    <name evidence="1" type="ORF">F2Z09_24010</name>
</gene>